<reference evidence="3" key="1">
    <citation type="journal article" date="2015" name="Nature">
        <title>Complex archaea that bridge the gap between prokaryotes and eukaryotes.</title>
        <authorList>
            <person name="Spang A."/>
            <person name="Saw J.H."/>
            <person name="Jorgensen S.L."/>
            <person name="Zaremba-Niedzwiedzka K."/>
            <person name="Martijn J."/>
            <person name="Lind A.E."/>
            <person name="van Eijk R."/>
            <person name="Schleper C."/>
            <person name="Guy L."/>
            <person name="Ettema T.J."/>
        </authorList>
    </citation>
    <scope>NUCLEOTIDE SEQUENCE</scope>
</reference>
<comment type="similarity">
    <text evidence="1">Belongs to the enoyl-CoA hydratase/isomerase family.</text>
</comment>
<dbReference type="Pfam" id="PF00378">
    <property type="entry name" value="ECH_1"/>
    <property type="match status" value="1"/>
</dbReference>
<evidence type="ECO:0000256" key="1">
    <source>
        <dbReference type="ARBA" id="ARBA00005254"/>
    </source>
</evidence>
<gene>
    <name evidence="3" type="ORF">LCGC14_2635270</name>
</gene>
<dbReference type="PANTHER" id="PTHR11941:SF54">
    <property type="entry name" value="ENOYL-COA HYDRATASE, MITOCHONDRIAL"/>
    <property type="match status" value="1"/>
</dbReference>
<evidence type="ECO:0008006" key="4">
    <source>
        <dbReference type="Google" id="ProtNLM"/>
    </source>
</evidence>
<dbReference type="SUPFAM" id="SSF52096">
    <property type="entry name" value="ClpP/crotonase"/>
    <property type="match status" value="1"/>
</dbReference>
<proteinExistence type="inferred from homology"/>
<dbReference type="GO" id="GO:0006635">
    <property type="term" value="P:fatty acid beta-oxidation"/>
    <property type="evidence" value="ECO:0007669"/>
    <property type="project" value="TreeGrafter"/>
</dbReference>
<evidence type="ECO:0000256" key="2">
    <source>
        <dbReference type="ARBA" id="ARBA00023239"/>
    </source>
</evidence>
<dbReference type="Gene3D" id="3.90.226.10">
    <property type="entry name" value="2-enoyl-CoA Hydratase, Chain A, domain 1"/>
    <property type="match status" value="1"/>
</dbReference>
<comment type="caution">
    <text evidence="3">The sequence shown here is derived from an EMBL/GenBank/DDBJ whole genome shotgun (WGS) entry which is preliminary data.</text>
</comment>
<dbReference type="InterPro" id="IPR001753">
    <property type="entry name" value="Enoyl-CoA_hydra/iso"/>
</dbReference>
<dbReference type="FunFam" id="1.10.12.10:FF:000001">
    <property type="entry name" value="Probable enoyl-CoA hydratase, mitochondrial"/>
    <property type="match status" value="1"/>
</dbReference>
<feature type="non-terminal residue" evidence="3">
    <location>
        <position position="1"/>
    </location>
</feature>
<dbReference type="EMBL" id="LAZR01045306">
    <property type="protein sequence ID" value="KKK99185.1"/>
    <property type="molecule type" value="Genomic_DNA"/>
</dbReference>
<dbReference type="InterPro" id="IPR029045">
    <property type="entry name" value="ClpP/crotonase-like_dom_sf"/>
</dbReference>
<keyword evidence="2" id="KW-0456">Lyase</keyword>
<dbReference type="AlphaFoldDB" id="A0A0F9ALL5"/>
<sequence length="89" mass="9974">AEDALRVGLITRVAPAERLVEEARDLARALLDVSWVSLAAMKRCVNRGIEMDFASGLNLENEQVAYLYTQPDRAEGLAAFREKRNPQFP</sequence>
<protein>
    <recommendedName>
        <fullName evidence="4">Enoyl-CoA hydratase</fullName>
    </recommendedName>
</protein>
<accession>A0A0F9ALL5</accession>
<name>A0A0F9ALL5_9ZZZZ</name>
<dbReference type="PANTHER" id="PTHR11941">
    <property type="entry name" value="ENOYL-COA HYDRATASE-RELATED"/>
    <property type="match status" value="1"/>
</dbReference>
<organism evidence="3">
    <name type="scientific">marine sediment metagenome</name>
    <dbReference type="NCBI Taxonomy" id="412755"/>
    <lineage>
        <taxon>unclassified sequences</taxon>
        <taxon>metagenomes</taxon>
        <taxon>ecological metagenomes</taxon>
    </lineage>
</organism>
<dbReference type="GO" id="GO:0016836">
    <property type="term" value="F:hydro-lyase activity"/>
    <property type="evidence" value="ECO:0007669"/>
    <property type="project" value="UniProtKB-ARBA"/>
</dbReference>
<evidence type="ECO:0000313" key="3">
    <source>
        <dbReference type="EMBL" id="KKK99185.1"/>
    </source>
</evidence>